<dbReference type="PATRIC" id="fig|1453497.3.peg.282"/>
<dbReference type="CDD" id="cd01045">
    <property type="entry name" value="Ferritin_like_AB"/>
    <property type="match status" value="1"/>
</dbReference>
<name>A0A176JZZ1_9BACT</name>
<dbReference type="GO" id="GO:0016491">
    <property type="term" value="F:oxidoreductase activity"/>
    <property type="evidence" value="ECO:0007669"/>
    <property type="project" value="InterPro"/>
</dbReference>
<keyword evidence="3" id="KW-1185">Reference proteome</keyword>
<dbReference type="RefSeq" id="WP_068347938.1">
    <property type="nucleotide sequence ID" value="NZ_JFHK01000017.1"/>
</dbReference>
<protein>
    <recommendedName>
        <fullName evidence="1">Rubrerythrin diiron-binding domain-containing protein</fullName>
    </recommendedName>
</protein>
<comment type="caution">
    <text evidence="2">The sequence shown here is derived from an EMBL/GenBank/DDBJ whole genome shotgun (WGS) entry which is preliminary data.</text>
</comment>
<dbReference type="InterPro" id="IPR009078">
    <property type="entry name" value="Ferritin-like_SF"/>
</dbReference>
<dbReference type="GO" id="GO:0046872">
    <property type="term" value="F:metal ion binding"/>
    <property type="evidence" value="ECO:0007669"/>
    <property type="project" value="InterPro"/>
</dbReference>
<dbReference type="PANTHER" id="PTHR33531">
    <property type="entry name" value="RUBRERYTHRIN SUBFAMILY"/>
    <property type="match status" value="1"/>
</dbReference>
<dbReference type="PANTHER" id="PTHR33531:SF7">
    <property type="entry name" value="HYPOTHETICAL MEMBRANE PROTEIN, CONSERVED"/>
    <property type="match status" value="1"/>
</dbReference>
<organism evidence="2 3">
    <name type="scientific">Kosmotoga arenicorallina S304</name>
    <dbReference type="NCBI Taxonomy" id="1453497"/>
    <lineage>
        <taxon>Bacteria</taxon>
        <taxon>Thermotogati</taxon>
        <taxon>Thermotogota</taxon>
        <taxon>Thermotogae</taxon>
        <taxon>Kosmotogales</taxon>
        <taxon>Kosmotogaceae</taxon>
        <taxon>Kosmotoga</taxon>
    </lineage>
</organism>
<dbReference type="InterPro" id="IPR003251">
    <property type="entry name" value="Rr_diiron-bd_dom"/>
</dbReference>
<dbReference type="EMBL" id="JFHK01000017">
    <property type="protein sequence ID" value="OAA29716.1"/>
    <property type="molecule type" value="Genomic_DNA"/>
</dbReference>
<reference evidence="2 3" key="1">
    <citation type="submission" date="2014-02" db="EMBL/GenBank/DDBJ databases">
        <title>Kosmotoga genome sequencing.</title>
        <authorList>
            <person name="Pollo S.M."/>
            <person name="Charchuk R."/>
            <person name="Nesbo C.L."/>
        </authorList>
    </citation>
    <scope>NUCLEOTIDE SEQUENCE [LARGE SCALE GENOMIC DNA]</scope>
    <source>
        <strain evidence="2 3">S304</strain>
    </source>
</reference>
<proteinExistence type="predicted"/>
<dbReference type="OrthoDB" id="9808511at2"/>
<evidence type="ECO:0000259" key="1">
    <source>
        <dbReference type="Pfam" id="PF02915"/>
    </source>
</evidence>
<accession>A0A176JZZ1</accession>
<dbReference type="Proteomes" id="UP000077339">
    <property type="component" value="Unassembled WGS sequence"/>
</dbReference>
<gene>
    <name evidence="2" type="ORF">AT15_01355</name>
</gene>
<feature type="domain" description="Rubrerythrin diiron-binding" evidence="1">
    <location>
        <begin position="8"/>
        <end position="145"/>
    </location>
</feature>
<dbReference type="Pfam" id="PF02915">
    <property type="entry name" value="Rubrerythrin"/>
    <property type="match status" value="1"/>
</dbReference>
<sequence>MNEKIIGVLKFALVREREGMEFYRNKKNDMKTPNVREVFESLEEMERAHVNYIMELIENISRGDEISLVSIPSPSFFEKRTKEEEKGIAVDNIMGDLSVLRTAYLIEKDFADFYKEAANKSENAEIRKAFEDLSTWETEHKNTLLMVHNELMKEYWGDQGFAPLY</sequence>
<dbReference type="STRING" id="1453497.AT15_01355"/>
<dbReference type="SUPFAM" id="SSF47240">
    <property type="entry name" value="Ferritin-like"/>
    <property type="match status" value="1"/>
</dbReference>
<dbReference type="InterPro" id="IPR012347">
    <property type="entry name" value="Ferritin-like"/>
</dbReference>
<dbReference type="Gene3D" id="1.20.1260.10">
    <property type="match status" value="1"/>
</dbReference>
<evidence type="ECO:0000313" key="2">
    <source>
        <dbReference type="EMBL" id="OAA29716.1"/>
    </source>
</evidence>
<dbReference type="AlphaFoldDB" id="A0A176JZZ1"/>
<evidence type="ECO:0000313" key="3">
    <source>
        <dbReference type="Proteomes" id="UP000077339"/>
    </source>
</evidence>